<keyword evidence="4 7" id="KW-0548">Nucleotidyltransferase</keyword>
<keyword evidence="7" id="KW-0693">Viral RNA replication</keyword>
<dbReference type="Proteomes" id="UP000202337">
    <property type="component" value="Segment"/>
</dbReference>
<dbReference type="OrthoDB" id="4479at10239"/>
<dbReference type="EC" id="2.7.7.48" evidence="7"/>
<dbReference type="GeneID" id="10749424"/>
<dbReference type="Pfam" id="PF02123">
    <property type="entry name" value="RdRP_4"/>
    <property type="match status" value="1"/>
</dbReference>
<dbReference type="GO" id="GO:0000166">
    <property type="term" value="F:nucleotide binding"/>
    <property type="evidence" value="ECO:0007669"/>
    <property type="project" value="UniProtKB-KW"/>
</dbReference>
<keyword evidence="5 7" id="KW-0547">Nucleotide-binding</keyword>
<keyword evidence="3 7" id="KW-0808">Transferase</keyword>
<dbReference type="EMBL" id="HQ339954">
    <property type="protein sequence ID" value="ADP37187.1"/>
    <property type="molecule type" value="Genomic_RNA"/>
</dbReference>
<reference evidence="8 9" key="1">
    <citation type="journal article" date="2011" name="J. Virol.">
        <title>Cardiomyopathy syndrome of atlantic salmon (Salmo salar L.) is caused by a double-stranded RNA virus of the Totiviridae family.</title>
        <authorList>
            <person name="Haugland O."/>
            <person name="Mikalsen A.B."/>
            <person name="Nilsen P."/>
            <person name="Lindmo K."/>
            <person name="Thu B.J."/>
            <person name="Eliassen T.M."/>
            <person name="Roos N."/>
            <person name="Rode M."/>
            <person name="Evensen O."/>
        </authorList>
    </citation>
    <scope>NUCLEOTIDE SEQUENCE [LARGE SCALE GENOMIC DNA]</scope>
    <source>
        <strain evidence="8">AL V-708</strain>
    </source>
</reference>
<comment type="catalytic activity">
    <reaction evidence="6 7">
        <text>RNA(n) + a ribonucleoside 5'-triphosphate = RNA(n+1) + diphosphate</text>
        <dbReference type="Rhea" id="RHEA:21248"/>
        <dbReference type="Rhea" id="RHEA-COMP:14527"/>
        <dbReference type="Rhea" id="RHEA-COMP:17342"/>
        <dbReference type="ChEBI" id="CHEBI:33019"/>
        <dbReference type="ChEBI" id="CHEBI:61557"/>
        <dbReference type="ChEBI" id="CHEBI:140395"/>
        <dbReference type="EC" id="2.7.7.48"/>
    </reaction>
</comment>
<organism evidence="8 9">
    <name type="scientific">Piscine myocarditis virus AL V-708</name>
    <dbReference type="NCBI Taxonomy" id="912320"/>
    <lineage>
        <taxon>Viruses</taxon>
        <taxon>Riboviria</taxon>
        <taxon>Orthornavirae</taxon>
        <taxon>Duplornaviricota</taxon>
        <taxon>Chrymotiviricetes</taxon>
        <taxon>Ghabrivirales</taxon>
        <taxon>Totiviridae</taxon>
    </lineage>
</organism>
<evidence type="ECO:0000313" key="8">
    <source>
        <dbReference type="EMBL" id="ADP37187.1"/>
    </source>
</evidence>
<dbReference type="SUPFAM" id="SSF56672">
    <property type="entry name" value="DNA/RNA polymerases"/>
    <property type="match status" value="1"/>
</dbReference>
<proteinExistence type="inferred from homology"/>
<evidence type="ECO:0000256" key="4">
    <source>
        <dbReference type="ARBA" id="ARBA00022695"/>
    </source>
</evidence>
<protein>
    <recommendedName>
        <fullName evidence="7">RNA-directed RNA polymerase</fullName>
        <ecNumber evidence="7">2.7.7.48</ecNumber>
    </recommendedName>
</protein>
<comment type="similarity">
    <text evidence="1">Belongs to the totiviridae RNA-directed RNA polymerase family.</text>
</comment>
<evidence type="ECO:0000256" key="5">
    <source>
        <dbReference type="ARBA" id="ARBA00022741"/>
    </source>
</evidence>
<dbReference type="GO" id="GO:0003723">
    <property type="term" value="F:RNA binding"/>
    <property type="evidence" value="ECO:0007669"/>
    <property type="project" value="InterPro"/>
</dbReference>
<evidence type="ECO:0000256" key="6">
    <source>
        <dbReference type="ARBA" id="ARBA00048744"/>
    </source>
</evidence>
<evidence type="ECO:0000256" key="7">
    <source>
        <dbReference type="RuleBase" id="RU364050"/>
    </source>
</evidence>
<accession>E3W912</accession>
<dbReference type="InterPro" id="IPR001795">
    <property type="entry name" value="RNA-dir_pol_luteovirus"/>
</dbReference>
<name>E3W912_9VIRU</name>
<evidence type="ECO:0000256" key="1">
    <source>
        <dbReference type="ARBA" id="ARBA00010455"/>
    </source>
</evidence>
<dbReference type="GO" id="GO:0003968">
    <property type="term" value="F:RNA-directed RNA polymerase activity"/>
    <property type="evidence" value="ECO:0007669"/>
    <property type="project" value="UniProtKB-KW"/>
</dbReference>
<keyword evidence="2 7" id="KW-0696">RNA-directed RNA polymerase</keyword>
<dbReference type="GO" id="GO:0006351">
    <property type="term" value="P:DNA-templated transcription"/>
    <property type="evidence" value="ECO:0007669"/>
    <property type="project" value="InterPro"/>
</dbReference>
<dbReference type="InterPro" id="IPR043502">
    <property type="entry name" value="DNA/RNA_pol_sf"/>
</dbReference>
<sequence length="726" mass="83062">MITKALAQGREEDWIKITTNTTKIKLKSLRPLDGWEHSGWGLGLRLALELVSEPTRETMSGVIRQIRIGKLDPTKVFKSISNQAKVSGCGLCREWKEYVNWELLGGYQMITAQQMGEEVAHQVTEKAKSEEAGSDRINRALESILGPLRGTCTVPCSQREFLLCRDKWAKNTSGYIGLGQNLGRQKIDVALNSDIKALERMMEGEFENRPFIKSEPGKSRPVVNSNISCYLNLEYGWVTIKKTLKKYLGKRTTIFDDASQKVLLWQEMIIGADNHREIKVPLDYSRFDSTIGKTQIMKCVRLLLDMVRGNDNWKRSVTERFERQTVYIDGYGKLRWENSVLSGWRWTSIITSVINLAILKATGADASGVGIKVQGDDVKISFQTIREAERCVEEINALGYEINPGKVFASRKRDEYLRMVAEEGKMAGYVIRCLPKIVFTSPTEEVTTWEERIRGTVSKWMRVLSRGGDREVAKYWMKRDLCGLSGENSELIDSWLRTPASVGGGGCAWLLGEGNLWTGLVLREQEEAEVVERSNHKMMSDYGGSVPARRWIKSVTKGAKPAFGFKRIERVKPLGNWLKDLRPVAESIKSISDLVETSQVPKFRFKEIYDWTPFMVHKRNALIEEKNWDKLCSLYHNEGEVRLYKRILPRWMWLSMIKNELTWVSMPPNIANSEVASLAKERVEYKVLSKVLRYHRTVSRETLTRFSIGGEYVLSAKLNDRQRILQ</sequence>
<evidence type="ECO:0000256" key="3">
    <source>
        <dbReference type="ARBA" id="ARBA00022679"/>
    </source>
</evidence>
<evidence type="ECO:0000313" key="9">
    <source>
        <dbReference type="Proteomes" id="UP000202337"/>
    </source>
</evidence>
<dbReference type="KEGG" id="vg:10749424"/>
<keyword evidence="9" id="KW-1185">Reference proteome</keyword>
<evidence type="ECO:0000256" key="2">
    <source>
        <dbReference type="ARBA" id="ARBA00022484"/>
    </source>
</evidence>
<dbReference type="RefSeq" id="YP_004581250.1">
    <property type="nucleotide sequence ID" value="NC_015639.1"/>
</dbReference>